<dbReference type="RefSeq" id="WP_244512475.1">
    <property type="nucleotide sequence ID" value="NZ_FNJC01000004.1"/>
</dbReference>
<protein>
    <submittedName>
        <fullName evidence="2">Aspartyl protease family protein</fullName>
    </submittedName>
</protein>
<dbReference type="InterPro" id="IPR011969">
    <property type="entry name" value="Clan_AA_Asp_peptidase_C"/>
</dbReference>
<keyword evidence="2" id="KW-0378">Hydrolase</keyword>
<name>A0A1H0T5C9_9HYPH</name>
<dbReference type="EMBL" id="FNJC01000004">
    <property type="protein sequence ID" value="SDP49282.1"/>
    <property type="molecule type" value="Genomic_DNA"/>
</dbReference>
<dbReference type="CDD" id="cd05483">
    <property type="entry name" value="retropepsin_like_bacteria"/>
    <property type="match status" value="1"/>
</dbReference>
<proteinExistence type="predicted"/>
<feature type="transmembrane region" description="Helical" evidence="1">
    <location>
        <begin position="37"/>
        <end position="54"/>
    </location>
</feature>
<keyword evidence="1" id="KW-0472">Membrane</keyword>
<dbReference type="NCBIfam" id="TIGR02281">
    <property type="entry name" value="clan_AA_DTGA"/>
    <property type="match status" value="1"/>
</dbReference>
<dbReference type="GO" id="GO:0008233">
    <property type="term" value="F:peptidase activity"/>
    <property type="evidence" value="ECO:0007669"/>
    <property type="project" value="UniProtKB-KW"/>
</dbReference>
<evidence type="ECO:0000313" key="3">
    <source>
        <dbReference type="Proteomes" id="UP000198795"/>
    </source>
</evidence>
<organism evidence="2 3">
    <name type="scientific">Filomicrobium insigne</name>
    <dbReference type="NCBI Taxonomy" id="418854"/>
    <lineage>
        <taxon>Bacteria</taxon>
        <taxon>Pseudomonadati</taxon>
        <taxon>Pseudomonadota</taxon>
        <taxon>Alphaproteobacteria</taxon>
        <taxon>Hyphomicrobiales</taxon>
        <taxon>Hyphomicrobiaceae</taxon>
        <taxon>Filomicrobium</taxon>
    </lineage>
</organism>
<dbReference type="InterPro" id="IPR021109">
    <property type="entry name" value="Peptidase_aspartic_dom_sf"/>
</dbReference>
<evidence type="ECO:0000256" key="1">
    <source>
        <dbReference type="SAM" id="Phobius"/>
    </source>
</evidence>
<keyword evidence="3" id="KW-1185">Reference proteome</keyword>
<keyword evidence="1" id="KW-1133">Transmembrane helix</keyword>
<evidence type="ECO:0000313" key="2">
    <source>
        <dbReference type="EMBL" id="SDP49282.1"/>
    </source>
</evidence>
<keyword evidence="2" id="KW-0645">Protease</keyword>
<reference evidence="2 3" key="1">
    <citation type="submission" date="2016-10" db="EMBL/GenBank/DDBJ databases">
        <authorList>
            <person name="Varghese N."/>
            <person name="Submissions S."/>
        </authorList>
    </citation>
    <scope>NUCLEOTIDE SEQUENCE [LARGE SCALE GENOMIC DNA]</scope>
    <source>
        <strain evidence="2 3">CGMCC 1.6497</strain>
    </source>
</reference>
<dbReference type="SUPFAM" id="SSF50630">
    <property type="entry name" value="Acid proteases"/>
    <property type="match status" value="1"/>
</dbReference>
<gene>
    <name evidence="2" type="ORF">SAMN04488061_3172</name>
</gene>
<comment type="caution">
    <text evidence="2">The sequence shown here is derived from an EMBL/GenBank/DDBJ whole genome shotgun (WGS) entry which is preliminary data.</text>
</comment>
<dbReference type="Pfam" id="PF13975">
    <property type="entry name" value="gag-asp_proteas"/>
    <property type="match status" value="1"/>
</dbReference>
<dbReference type="Proteomes" id="UP000198795">
    <property type="component" value="Unassembled WGS sequence"/>
</dbReference>
<dbReference type="InterPro" id="IPR034122">
    <property type="entry name" value="Retropepsin-like_bacterial"/>
</dbReference>
<accession>A0A1H0T5C9</accession>
<sequence>MLGWLVAILAVLIGVFYFLSGNTAVIAEMGGLERWLLVISAALICLYAGVLLMGHGGRFMQAVRHLGIWLVIGLLLIVGYTYRNDVSMVANRVAGELLPPGETMTVTRNGDGPASVRIRQRNDGHFTARAKVNGAHLFMLVDTGASTVVLKPADAERAGIDTSTLSFTIPVRTANGTGFAAPVRLRSVSIGPIALDNVEALVAKPGALNESLLGMSFLRRLRSYEFSGEFLTLRS</sequence>
<dbReference type="Gene3D" id="2.40.70.10">
    <property type="entry name" value="Acid Proteases"/>
    <property type="match status" value="1"/>
</dbReference>
<dbReference type="GO" id="GO:0006508">
    <property type="term" value="P:proteolysis"/>
    <property type="evidence" value="ECO:0007669"/>
    <property type="project" value="UniProtKB-KW"/>
</dbReference>
<feature type="transmembrane region" description="Helical" evidence="1">
    <location>
        <begin position="66"/>
        <end position="82"/>
    </location>
</feature>
<keyword evidence="1" id="KW-0812">Transmembrane</keyword>